<evidence type="ECO:0000256" key="1">
    <source>
        <dbReference type="SAM" id="MobiDB-lite"/>
    </source>
</evidence>
<evidence type="ECO:0000313" key="3">
    <source>
        <dbReference type="Proteomes" id="UP000271464"/>
    </source>
</evidence>
<feature type="region of interest" description="Disordered" evidence="1">
    <location>
        <begin position="182"/>
        <end position="205"/>
    </location>
</feature>
<sequence length="314" mass="32177">MGVFVGVERIDRRQRRTRIVGHRGQQPLQAVAKPLDAGGIEYICAVSDFTVDASGRPAGCEAVAEGEGQVKVGGLGIGGDGADTQSGQDQFVGRGGALPGQHDLDQRVMGEAAGGVEPFNDHLKGHVLVLVGVQAGFPDPGDQLGEVRVTGQADSQHHRIDEQPDHLLERGVGAPGNGNAHRDIGAAGQTGKQRSRARRNDHETRGAMLAGQPRNPAVQCHRPVDGDAGAGVPGHLRVGAVGGQLQPFRQSGQGLLPIHQPGGDGAGGVVRVTQLGTLPPAVIGVVQCQLFPAGGRPCSAGGVGGGQVAQQRTE</sequence>
<dbReference type="Proteomes" id="UP000271464">
    <property type="component" value="Unassembled WGS sequence"/>
</dbReference>
<accession>A0ABY6RJT9</accession>
<protein>
    <submittedName>
        <fullName evidence="2">Uncharacterized protein</fullName>
    </submittedName>
</protein>
<reference evidence="2 3" key="1">
    <citation type="submission" date="2018-09" db="EMBL/GenBank/DDBJ databases">
        <authorList>
            <person name="Tagini F."/>
        </authorList>
    </citation>
    <scope>NUCLEOTIDE SEQUENCE [LARGE SCALE GENOMIC DNA]</scope>
    <source>
        <strain evidence="2 3">MK4</strain>
    </source>
</reference>
<dbReference type="EMBL" id="UPHM01000081">
    <property type="protein sequence ID" value="VAZ95160.1"/>
    <property type="molecule type" value="Genomic_DNA"/>
</dbReference>
<proteinExistence type="predicted"/>
<name>A0ABY6RJT9_9MYCO</name>
<organism evidence="2 3">
    <name type="scientific">Mycobacterium persicum</name>
    <dbReference type="NCBI Taxonomy" id="1487726"/>
    <lineage>
        <taxon>Bacteria</taxon>
        <taxon>Bacillati</taxon>
        <taxon>Actinomycetota</taxon>
        <taxon>Actinomycetes</taxon>
        <taxon>Mycobacteriales</taxon>
        <taxon>Mycobacteriaceae</taxon>
        <taxon>Mycobacterium</taxon>
    </lineage>
</organism>
<evidence type="ECO:0000313" key="2">
    <source>
        <dbReference type="EMBL" id="VAZ95160.1"/>
    </source>
</evidence>
<comment type="caution">
    <text evidence="2">The sequence shown here is derived from an EMBL/GenBank/DDBJ whole genome shotgun (WGS) entry which is preliminary data.</text>
</comment>
<gene>
    <name evidence="2" type="ORF">LAUMK4_03042</name>
</gene>
<keyword evidence="3" id="KW-1185">Reference proteome</keyword>